<dbReference type="EMBL" id="BK014970">
    <property type="protein sequence ID" value="DAD84953.1"/>
    <property type="molecule type" value="Genomic_DNA"/>
</dbReference>
<proteinExistence type="predicted"/>
<accession>A0A8S5MRK8</accession>
<sequence length="147" mass="17157">MINEIIAAISVALNKEFGDDYENHMEEIKQDLTEPCFFIVCLNPANNLFLGRRYQWTGQFSIQYFPKSQEVRRECADVAERMYDCLEYITMDGDTEPIMGTKMKHEVVDGVLNFFVNYDYFVIKNEKNELMEDVLLIEKAGDRVGDN</sequence>
<evidence type="ECO:0000313" key="1">
    <source>
        <dbReference type="EMBL" id="DAD84953.1"/>
    </source>
</evidence>
<reference evidence="1" key="1">
    <citation type="journal article" date="2021" name="Proc. Natl. Acad. Sci. U.S.A.">
        <title>A Catalog of Tens of Thousands of Viruses from Human Metagenomes Reveals Hidden Associations with Chronic Diseases.</title>
        <authorList>
            <person name="Tisza M.J."/>
            <person name="Buck C.B."/>
        </authorList>
    </citation>
    <scope>NUCLEOTIDE SEQUENCE</scope>
    <source>
        <strain evidence="1">CtD6g5</strain>
    </source>
</reference>
<name>A0A8S5MRK8_9CAUD</name>
<dbReference type="Pfam" id="PF20765">
    <property type="entry name" value="Phage_tail_terminator_8"/>
    <property type="match status" value="1"/>
</dbReference>
<protein>
    <submittedName>
        <fullName evidence="1">Tail completion protein</fullName>
    </submittedName>
</protein>
<organism evidence="1">
    <name type="scientific">Siphoviridae sp. ctD6g5</name>
    <dbReference type="NCBI Taxonomy" id="2826196"/>
    <lineage>
        <taxon>Viruses</taxon>
        <taxon>Duplodnaviria</taxon>
        <taxon>Heunggongvirae</taxon>
        <taxon>Uroviricota</taxon>
        <taxon>Caudoviricetes</taxon>
    </lineage>
</organism>
<dbReference type="InterPro" id="IPR049254">
    <property type="entry name" value="Phage_tail_terminator"/>
</dbReference>